<dbReference type="SUPFAM" id="SSF52540">
    <property type="entry name" value="P-loop containing nucleoside triphosphate hydrolases"/>
    <property type="match status" value="1"/>
</dbReference>
<accession>A0A7C4QPG5</accession>
<feature type="compositionally biased region" description="Low complexity" evidence="5">
    <location>
        <begin position="504"/>
        <end position="521"/>
    </location>
</feature>
<keyword evidence="4" id="KW-0804">Transcription</keyword>
<feature type="compositionally biased region" description="Pro residues" evidence="5">
    <location>
        <begin position="467"/>
        <end position="503"/>
    </location>
</feature>
<dbReference type="PRINTS" id="PR01590">
    <property type="entry name" value="HTHFIS"/>
</dbReference>
<dbReference type="InterPro" id="IPR002078">
    <property type="entry name" value="Sigma_54_int"/>
</dbReference>
<dbReference type="GO" id="GO:0043565">
    <property type="term" value="F:sequence-specific DNA binding"/>
    <property type="evidence" value="ECO:0007669"/>
    <property type="project" value="InterPro"/>
</dbReference>
<dbReference type="Gene3D" id="3.40.50.300">
    <property type="entry name" value="P-loop containing nucleotide triphosphate hydrolases"/>
    <property type="match status" value="1"/>
</dbReference>
<dbReference type="Gene3D" id="1.10.10.60">
    <property type="entry name" value="Homeodomain-like"/>
    <property type="match status" value="1"/>
</dbReference>
<dbReference type="GO" id="GO:0005524">
    <property type="term" value="F:ATP binding"/>
    <property type="evidence" value="ECO:0007669"/>
    <property type="project" value="UniProtKB-KW"/>
</dbReference>
<dbReference type="CDD" id="cd00009">
    <property type="entry name" value="AAA"/>
    <property type="match status" value="1"/>
</dbReference>
<dbReference type="Gene3D" id="1.10.8.60">
    <property type="match status" value="1"/>
</dbReference>
<name>A0A7C4QPG5_9PLAN</name>
<protein>
    <submittedName>
        <fullName evidence="7">Sigma-54-dependent Fis family transcriptional regulator</fullName>
    </submittedName>
</protein>
<feature type="region of interest" description="Disordered" evidence="5">
    <location>
        <begin position="457"/>
        <end position="521"/>
    </location>
</feature>
<dbReference type="PANTHER" id="PTHR32071">
    <property type="entry name" value="TRANSCRIPTIONAL REGULATORY PROTEIN"/>
    <property type="match status" value="1"/>
</dbReference>
<feature type="domain" description="Sigma-54 factor interaction" evidence="6">
    <location>
        <begin position="158"/>
        <end position="364"/>
    </location>
</feature>
<evidence type="ECO:0000256" key="1">
    <source>
        <dbReference type="ARBA" id="ARBA00022741"/>
    </source>
</evidence>
<proteinExistence type="predicted"/>
<dbReference type="PROSITE" id="PS50045">
    <property type="entry name" value="SIGMA54_INTERACT_4"/>
    <property type="match status" value="1"/>
</dbReference>
<evidence type="ECO:0000256" key="5">
    <source>
        <dbReference type="SAM" id="MobiDB-lite"/>
    </source>
</evidence>
<dbReference type="AlphaFoldDB" id="A0A7C4QPG5"/>
<comment type="caution">
    <text evidence="7">The sequence shown here is derived from an EMBL/GenBank/DDBJ whole genome shotgun (WGS) entry which is preliminary data.</text>
</comment>
<evidence type="ECO:0000256" key="2">
    <source>
        <dbReference type="ARBA" id="ARBA00022840"/>
    </source>
</evidence>
<dbReference type="Pfam" id="PF02954">
    <property type="entry name" value="HTH_8"/>
    <property type="match status" value="1"/>
</dbReference>
<evidence type="ECO:0000259" key="6">
    <source>
        <dbReference type="PROSITE" id="PS50045"/>
    </source>
</evidence>
<evidence type="ECO:0000256" key="3">
    <source>
        <dbReference type="ARBA" id="ARBA00023015"/>
    </source>
</evidence>
<keyword evidence="1" id="KW-0547">Nucleotide-binding</keyword>
<dbReference type="Gene3D" id="3.30.450.20">
    <property type="entry name" value="PAS domain"/>
    <property type="match status" value="1"/>
</dbReference>
<reference evidence="7" key="1">
    <citation type="journal article" date="2020" name="mSystems">
        <title>Genome- and Community-Level Interaction Insights into Carbon Utilization and Element Cycling Functions of Hydrothermarchaeota in Hydrothermal Sediment.</title>
        <authorList>
            <person name="Zhou Z."/>
            <person name="Liu Y."/>
            <person name="Xu W."/>
            <person name="Pan J."/>
            <person name="Luo Z.H."/>
            <person name="Li M."/>
        </authorList>
    </citation>
    <scope>NUCLEOTIDE SEQUENCE [LARGE SCALE GENOMIC DNA]</scope>
    <source>
        <strain evidence="7">SpSt-508</strain>
    </source>
</reference>
<dbReference type="InterPro" id="IPR009057">
    <property type="entry name" value="Homeodomain-like_sf"/>
</dbReference>
<evidence type="ECO:0000313" key="7">
    <source>
        <dbReference type="EMBL" id="HGT39603.1"/>
    </source>
</evidence>
<dbReference type="Pfam" id="PF14532">
    <property type="entry name" value="Sigma54_activ_2"/>
    <property type="match status" value="1"/>
</dbReference>
<dbReference type="InterPro" id="IPR002197">
    <property type="entry name" value="HTH_Fis"/>
</dbReference>
<sequence length="521" mass="57315">MPRRPSSSNWIFDLAQSASAVFVVNARRQFQLFNAGCEQETGWSAADIHELRADYVTEADVRSVQAVAAALAPPPQVWHGEVVVAAVDLPHRSETPRPRLICFFPMQNEARQVSAVLGVIISPPAPQGPGLPVITSSLHAELASLRQQLRQQFGERTLLARTAAMLRVLQQVKVAQATRIPVLIRGEPGTGKEHIARVIHYGGNSGRRSFVPFDCRHIDSLELQRTLRHFAEERLAEGPLAPGTLYFAHIDAAPSEVLERIAEFAEEEQEETSQRIIVGSVTPLERLVDAQRFPQELYYRLTTLVIDVPPLRERLEELALAAQLFLEELNRDADQQVSHFHDSVLAAFRRYHWPGNLDELRLVVVEARQACDGPVILPEHLPFRFRTGADAQKVMPRQRPLPEPLAPLLERVEREQLELALMTARGNVSQAAELLGISRARLYRRMQHLGVSPAVGPMLSSNAPSSPNAPLPSPDAPLPSPNAPLPPPNAPLPSPNAPLPSPDAPLSSPDAPLPSPDAAEP</sequence>
<dbReference type="GO" id="GO:0006355">
    <property type="term" value="P:regulation of DNA-templated transcription"/>
    <property type="evidence" value="ECO:0007669"/>
    <property type="project" value="InterPro"/>
</dbReference>
<organism evidence="7">
    <name type="scientific">Schlesneria paludicola</name>
    <dbReference type="NCBI Taxonomy" id="360056"/>
    <lineage>
        <taxon>Bacteria</taxon>
        <taxon>Pseudomonadati</taxon>
        <taxon>Planctomycetota</taxon>
        <taxon>Planctomycetia</taxon>
        <taxon>Planctomycetales</taxon>
        <taxon>Planctomycetaceae</taxon>
        <taxon>Schlesneria</taxon>
    </lineage>
</organism>
<gene>
    <name evidence="7" type="ORF">ENS64_10125</name>
</gene>
<dbReference type="InterPro" id="IPR027417">
    <property type="entry name" value="P-loop_NTPase"/>
</dbReference>
<evidence type="ECO:0000256" key="4">
    <source>
        <dbReference type="ARBA" id="ARBA00023163"/>
    </source>
</evidence>
<dbReference type="Pfam" id="PF25601">
    <property type="entry name" value="AAA_lid_14"/>
    <property type="match status" value="1"/>
</dbReference>
<dbReference type="InterPro" id="IPR058031">
    <property type="entry name" value="AAA_lid_NorR"/>
</dbReference>
<keyword evidence="2" id="KW-0067">ATP-binding</keyword>
<dbReference type="EMBL" id="DSVQ01000012">
    <property type="protein sequence ID" value="HGT39603.1"/>
    <property type="molecule type" value="Genomic_DNA"/>
</dbReference>
<keyword evidence="3" id="KW-0805">Transcription regulation</keyword>
<dbReference type="SUPFAM" id="SSF46689">
    <property type="entry name" value="Homeodomain-like"/>
    <property type="match status" value="1"/>
</dbReference>